<feature type="compositionally biased region" description="Polar residues" evidence="1">
    <location>
        <begin position="261"/>
        <end position="281"/>
    </location>
</feature>
<dbReference type="InterPro" id="IPR046497">
    <property type="entry name" value="DUF6590"/>
</dbReference>
<feature type="compositionally biased region" description="Basic and acidic residues" evidence="1">
    <location>
        <begin position="315"/>
        <end position="325"/>
    </location>
</feature>
<reference evidence="3 4" key="1">
    <citation type="submission" date="2021-01" db="EMBL/GenBank/DDBJ databases">
        <title>Cercospora kikuchii MAFF 305040 whole genome shotgun sequence.</title>
        <authorList>
            <person name="Kashiwa T."/>
            <person name="Suzuki T."/>
        </authorList>
    </citation>
    <scope>NUCLEOTIDE SEQUENCE [LARGE SCALE GENOMIC DNA]</scope>
    <source>
        <strain evidence="3 4">MAFF 305040</strain>
    </source>
</reference>
<evidence type="ECO:0000313" key="4">
    <source>
        <dbReference type="Proteomes" id="UP000825890"/>
    </source>
</evidence>
<dbReference type="RefSeq" id="XP_044655361.1">
    <property type="nucleotide sequence ID" value="XM_044799426.1"/>
</dbReference>
<accession>A0A9P3FFJ1</accession>
<feature type="region of interest" description="Disordered" evidence="1">
    <location>
        <begin position="238"/>
        <end position="325"/>
    </location>
</feature>
<dbReference type="EMBL" id="BOLY01000002">
    <property type="protein sequence ID" value="GIZ40874.1"/>
    <property type="molecule type" value="Genomic_DNA"/>
</dbReference>
<evidence type="ECO:0000313" key="3">
    <source>
        <dbReference type="EMBL" id="GIZ40874.1"/>
    </source>
</evidence>
<protein>
    <recommendedName>
        <fullName evidence="2">DUF6590 domain-containing protein</fullName>
    </recommendedName>
</protein>
<feature type="compositionally biased region" description="Low complexity" evidence="1">
    <location>
        <begin position="287"/>
        <end position="306"/>
    </location>
</feature>
<dbReference type="AlphaFoldDB" id="A0A9P3FFJ1"/>
<dbReference type="OrthoDB" id="3438983at2759"/>
<dbReference type="Pfam" id="PF20233">
    <property type="entry name" value="DUF6590"/>
    <property type="match status" value="1"/>
</dbReference>
<proteinExistence type="predicted"/>
<dbReference type="Proteomes" id="UP000825890">
    <property type="component" value="Unassembled WGS sequence"/>
</dbReference>
<feature type="domain" description="DUF6590" evidence="2">
    <location>
        <begin position="73"/>
        <end position="221"/>
    </location>
</feature>
<dbReference type="GeneID" id="68289770"/>
<sequence>MGGIAQGVAGVNMSARACPSLAPAPSYASVQTRFALSQHPNEIRVSPDNMHPRKNRGWFDNGVCVLSPYHRGTFKQGDVVSVPFHVANTNPNVDKHQKELQLTGHGPVYTKRRMFIVLYKTAEAMFCLPLYSWQQTGIEKKDTGRGSLDDYVCVFNYQDREAFSNKGRTTGPHRPLLFVHRHSDSPGLTESTTCCLASGQMIGYNEDIGKVGRITKSSYNVMSRAWEDRLGHHRSEVDSFPVEGEQDPRFIKLNAPPSRIGGQSQAPSRRSQAPYHSQAPSGYSHGPSRPYSYAPYPQPYAASSGSRTGSQYSRGKADHWSPGHP</sequence>
<organism evidence="3 4">
    <name type="scientific">Cercospora kikuchii</name>
    <dbReference type="NCBI Taxonomy" id="84275"/>
    <lineage>
        <taxon>Eukaryota</taxon>
        <taxon>Fungi</taxon>
        <taxon>Dikarya</taxon>
        <taxon>Ascomycota</taxon>
        <taxon>Pezizomycotina</taxon>
        <taxon>Dothideomycetes</taxon>
        <taxon>Dothideomycetidae</taxon>
        <taxon>Mycosphaerellales</taxon>
        <taxon>Mycosphaerellaceae</taxon>
        <taxon>Cercospora</taxon>
    </lineage>
</organism>
<keyword evidence="4" id="KW-1185">Reference proteome</keyword>
<comment type="caution">
    <text evidence="3">The sequence shown here is derived from an EMBL/GenBank/DDBJ whole genome shotgun (WGS) entry which is preliminary data.</text>
</comment>
<name>A0A9P3FFJ1_9PEZI</name>
<gene>
    <name evidence="3" type="ORF">CKM354_000419500</name>
</gene>
<evidence type="ECO:0000259" key="2">
    <source>
        <dbReference type="Pfam" id="PF20233"/>
    </source>
</evidence>
<evidence type="ECO:0000256" key="1">
    <source>
        <dbReference type="SAM" id="MobiDB-lite"/>
    </source>
</evidence>